<evidence type="ECO:0000313" key="2">
    <source>
        <dbReference type="EMBL" id="MDP0590333.1"/>
    </source>
</evidence>
<keyword evidence="1" id="KW-1133">Transmembrane helix</keyword>
<dbReference type="AlphaFoldDB" id="A0AA90NNZ2"/>
<feature type="transmembrane region" description="Helical" evidence="1">
    <location>
        <begin position="6"/>
        <end position="23"/>
    </location>
</feature>
<dbReference type="Proteomes" id="UP001178148">
    <property type="component" value="Unassembled WGS sequence"/>
</dbReference>
<sequence>MSKIKFISILTVVILIAIYFYGIEEREDSSKKTTAKKIRIYEADYQKWWCEKNHGEREVVLSDGTRSDCVTSDFAIEVDFSKKWAEAIGQSLHYARLTKKNAGILLIVNTSNDKKHHQRLTNTISYYNLPIKVWTINKNELLRINKPNKAN</sequence>
<protein>
    <submittedName>
        <fullName evidence="2">Uncharacterized protein</fullName>
    </submittedName>
</protein>
<comment type="caution">
    <text evidence="2">The sequence shown here is derived from an EMBL/GenBank/DDBJ whole genome shotgun (WGS) entry which is preliminary data.</text>
</comment>
<proteinExistence type="predicted"/>
<evidence type="ECO:0000256" key="1">
    <source>
        <dbReference type="SAM" id="Phobius"/>
    </source>
</evidence>
<keyword evidence="3" id="KW-1185">Reference proteome</keyword>
<evidence type="ECO:0000313" key="3">
    <source>
        <dbReference type="Proteomes" id="UP001178148"/>
    </source>
</evidence>
<keyword evidence="1" id="KW-0812">Transmembrane</keyword>
<name>A0AA90NNZ2_9GAMM</name>
<dbReference type="EMBL" id="JASXSV010000046">
    <property type="protein sequence ID" value="MDP0590333.1"/>
    <property type="molecule type" value="Genomic_DNA"/>
</dbReference>
<keyword evidence="1" id="KW-0472">Membrane</keyword>
<organism evidence="2 3">
    <name type="scientific">Candidatus Endonucleibacter bathymodioli</name>
    <dbReference type="NCBI Taxonomy" id="539814"/>
    <lineage>
        <taxon>Bacteria</taxon>
        <taxon>Pseudomonadati</taxon>
        <taxon>Pseudomonadota</taxon>
        <taxon>Gammaproteobacteria</taxon>
        <taxon>Oceanospirillales</taxon>
        <taxon>Endozoicomonadaceae</taxon>
        <taxon>Candidatus Endonucleibacter</taxon>
    </lineage>
</organism>
<accession>A0AA90NNZ2</accession>
<gene>
    <name evidence="2" type="ORF">QS748_14545</name>
</gene>
<reference evidence="2 3" key="1">
    <citation type="journal article" date="2023" name="bioRxiv">
        <title>An intranuclear bacterial parasite of deep-sea mussels expresses apoptosis inhibitors acquired from its host.</title>
        <authorList>
            <person name="Gonzalez Porras M.A."/>
            <person name="Assie A."/>
            <person name="Tietjen M."/>
            <person name="Violette M."/>
            <person name="Kleiner M."/>
            <person name="Gruber-Vodicka H."/>
            <person name="Dubilier N."/>
            <person name="Leisch N."/>
        </authorList>
    </citation>
    <scope>NUCLEOTIDE SEQUENCE [LARGE SCALE GENOMIC DNA]</scope>
    <source>
        <strain evidence="2">IAP13</strain>
    </source>
</reference>